<dbReference type="HOGENOM" id="CLU_030538_1_0_1"/>
<evidence type="ECO:0000259" key="1">
    <source>
        <dbReference type="PROSITE" id="PS52045"/>
    </source>
</evidence>
<reference evidence="2 5" key="1">
    <citation type="journal article" date="2011" name="Nature">
        <title>The Medicago genome provides insight into the evolution of rhizobial symbioses.</title>
        <authorList>
            <person name="Young N.D."/>
            <person name="Debelle F."/>
            <person name="Oldroyd G.E."/>
            <person name="Geurts R."/>
            <person name="Cannon S.B."/>
            <person name="Udvardi M.K."/>
            <person name="Benedito V.A."/>
            <person name="Mayer K.F."/>
            <person name="Gouzy J."/>
            <person name="Schoof H."/>
            <person name="Van de Peer Y."/>
            <person name="Proost S."/>
            <person name="Cook D.R."/>
            <person name="Meyers B.C."/>
            <person name="Spannagl M."/>
            <person name="Cheung F."/>
            <person name="De Mita S."/>
            <person name="Krishnakumar V."/>
            <person name="Gundlach H."/>
            <person name="Zhou S."/>
            <person name="Mudge J."/>
            <person name="Bharti A.K."/>
            <person name="Murray J.D."/>
            <person name="Naoumkina M.A."/>
            <person name="Rosen B."/>
            <person name="Silverstein K.A."/>
            <person name="Tang H."/>
            <person name="Rombauts S."/>
            <person name="Zhao P.X."/>
            <person name="Zhou P."/>
            <person name="Barbe V."/>
            <person name="Bardou P."/>
            <person name="Bechner M."/>
            <person name="Bellec A."/>
            <person name="Berger A."/>
            <person name="Berges H."/>
            <person name="Bidwell S."/>
            <person name="Bisseling T."/>
            <person name="Choisne N."/>
            <person name="Couloux A."/>
            <person name="Denny R."/>
            <person name="Deshpande S."/>
            <person name="Dai X."/>
            <person name="Doyle J.J."/>
            <person name="Dudez A.M."/>
            <person name="Farmer A.D."/>
            <person name="Fouteau S."/>
            <person name="Franken C."/>
            <person name="Gibelin C."/>
            <person name="Gish J."/>
            <person name="Goldstein S."/>
            <person name="Gonzalez A.J."/>
            <person name="Green P.J."/>
            <person name="Hallab A."/>
            <person name="Hartog M."/>
            <person name="Hua A."/>
            <person name="Humphray S.J."/>
            <person name="Jeong D.H."/>
            <person name="Jing Y."/>
            <person name="Jocker A."/>
            <person name="Kenton S.M."/>
            <person name="Kim D.J."/>
            <person name="Klee K."/>
            <person name="Lai H."/>
            <person name="Lang C."/>
            <person name="Lin S."/>
            <person name="Macmil S.L."/>
            <person name="Magdelenat G."/>
            <person name="Matthews L."/>
            <person name="McCorrison J."/>
            <person name="Monaghan E.L."/>
            <person name="Mun J.H."/>
            <person name="Najar F.Z."/>
            <person name="Nicholson C."/>
            <person name="Noirot C."/>
            <person name="O'Bleness M."/>
            <person name="Paule C.R."/>
            <person name="Poulain J."/>
            <person name="Prion F."/>
            <person name="Qin B."/>
            <person name="Qu C."/>
            <person name="Retzel E.F."/>
            <person name="Riddle C."/>
            <person name="Sallet E."/>
            <person name="Samain S."/>
            <person name="Samson N."/>
            <person name="Sanders I."/>
            <person name="Saurat O."/>
            <person name="Scarpelli C."/>
            <person name="Schiex T."/>
            <person name="Segurens B."/>
            <person name="Severin A.J."/>
            <person name="Sherrier D.J."/>
            <person name="Shi R."/>
            <person name="Sims S."/>
            <person name="Singer S.R."/>
            <person name="Sinharoy S."/>
            <person name="Sterck L."/>
            <person name="Viollet A."/>
            <person name="Wang B.B."/>
            <person name="Wang K."/>
            <person name="Wang M."/>
            <person name="Wang X."/>
            <person name="Warfsmann J."/>
            <person name="Weissenbach J."/>
            <person name="White D.D."/>
            <person name="White J.D."/>
            <person name="Wiley G.B."/>
            <person name="Wincker P."/>
            <person name="Xing Y."/>
            <person name="Yang L."/>
            <person name="Yao Z."/>
            <person name="Ying F."/>
            <person name="Zhai J."/>
            <person name="Zhou L."/>
            <person name="Zuber A."/>
            <person name="Denarie J."/>
            <person name="Dixon R.A."/>
            <person name="May G.D."/>
            <person name="Schwartz D.C."/>
            <person name="Rogers J."/>
            <person name="Quetier F."/>
            <person name="Town C.D."/>
            <person name="Roe B.A."/>
        </authorList>
    </citation>
    <scope>NUCLEOTIDE SEQUENCE [LARGE SCALE GENOMIC DNA]</scope>
    <source>
        <strain evidence="2">A17</strain>
        <strain evidence="4 5">cv. Jemalong A17</strain>
    </source>
</reference>
<organism evidence="2 5">
    <name type="scientific">Medicago truncatula</name>
    <name type="common">Barrel medic</name>
    <name type="synonym">Medicago tribuloides</name>
    <dbReference type="NCBI Taxonomy" id="3880"/>
    <lineage>
        <taxon>Eukaryota</taxon>
        <taxon>Viridiplantae</taxon>
        <taxon>Streptophyta</taxon>
        <taxon>Embryophyta</taxon>
        <taxon>Tracheophyta</taxon>
        <taxon>Spermatophyta</taxon>
        <taxon>Magnoliopsida</taxon>
        <taxon>eudicotyledons</taxon>
        <taxon>Gunneridae</taxon>
        <taxon>Pentapetalae</taxon>
        <taxon>rosids</taxon>
        <taxon>fabids</taxon>
        <taxon>Fabales</taxon>
        <taxon>Fabaceae</taxon>
        <taxon>Papilionoideae</taxon>
        <taxon>50 kb inversion clade</taxon>
        <taxon>NPAAA clade</taxon>
        <taxon>Hologalegina</taxon>
        <taxon>IRL clade</taxon>
        <taxon>Trifolieae</taxon>
        <taxon>Medicago</taxon>
    </lineage>
</organism>
<dbReference type="eggNOG" id="ENOG502QRGN">
    <property type="taxonomic scope" value="Eukaryota"/>
</dbReference>
<dbReference type="EnsemblPlants" id="AES73772">
    <property type="protein sequence ID" value="AES73772"/>
    <property type="gene ID" value="MTR_3g108680"/>
</dbReference>
<reference evidence="3" key="4">
    <citation type="journal article" date="2018" name="Nat. Plants">
        <title>Whole-genome landscape of Medicago truncatula symbiotic genes.</title>
        <authorList>
            <person name="Pecrix Y."/>
            <person name="Gamas P."/>
            <person name="Carrere S."/>
        </authorList>
    </citation>
    <scope>NUCLEOTIDE SEQUENCE</scope>
    <source>
        <tissue evidence="3">Leaves</tissue>
    </source>
</reference>
<dbReference type="PANTHER" id="PTHR31589:SF223">
    <property type="entry name" value="PROTEIN, PUTATIVE (DUF239)-RELATED"/>
    <property type="match status" value="1"/>
</dbReference>
<gene>
    <name evidence="2" type="ordered locus">MTR_3g108680</name>
    <name evidence="3" type="ORF">MtrunA17_Chr3g0138811</name>
</gene>
<evidence type="ECO:0000313" key="3">
    <source>
        <dbReference type="EMBL" id="RHN70741.1"/>
    </source>
</evidence>
<reference evidence="2 5" key="2">
    <citation type="journal article" date="2014" name="BMC Genomics">
        <title>An improved genome release (version Mt4.0) for the model legume Medicago truncatula.</title>
        <authorList>
            <person name="Tang H."/>
            <person name="Krishnakumar V."/>
            <person name="Bidwell S."/>
            <person name="Rosen B."/>
            <person name="Chan A."/>
            <person name="Zhou S."/>
            <person name="Gentzbittel L."/>
            <person name="Childs K.L."/>
            <person name="Yandell M."/>
            <person name="Gundlach H."/>
            <person name="Mayer K.F."/>
            <person name="Schwartz D.C."/>
            <person name="Town C.D."/>
        </authorList>
    </citation>
    <scope>GENOME REANNOTATION</scope>
    <source>
        <strain evidence="4 5">cv. Jemalong A17</strain>
    </source>
</reference>
<dbReference type="EMBL" id="PSQE01000003">
    <property type="protein sequence ID" value="RHN70741.1"/>
    <property type="molecule type" value="Genomic_DNA"/>
</dbReference>
<reference evidence="4" key="3">
    <citation type="submission" date="2015-04" db="UniProtKB">
        <authorList>
            <consortium name="EnsemblPlants"/>
        </authorList>
    </citation>
    <scope>IDENTIFICATION</scope>
    <source>
        <strain evidence="4">cv. Jemalong A17</strain>
    </source>
</reference>
<dbReference type="PANTHER" id="PTHR31589">
    <property type="entry name" value="PROTEIN, PUTATIVE (DUF239)-RELATED-RELATED"/>
    <property type="match status" value="1"/>
</dbReference>
<dbReference type="Pfam" id="PF03080">
    <property type="entry name" value="Neprosin"/>
    <property type="match status" value="1"/>
</dbReference>
<keyword evidence="5" id="KW-1185">Reference proteome</keyword>
<evidence type="ECO:0000313" key="4">
    <source>
        <dbReference type="EnsemblPlants" id="AES73772"/>
    </source>
</evidence>
<dbReference type="InterPro" id="IPR004314">
    <property type="entry name" value="Neprosin"/>
</dbReference>
<dbReference type="STRING" id="3880.G7JCB9"/>
<proteinExistence type="predicted"/>
<dbReference type="EMBL" id="CM001219">
    <property type="protein sequence ID" value="AES73772.1"/>
    <property type="molecule type" value="Genomic_DNA"/>
</dbReference>
<evidence type="ECO:0000313" key="5">
    <source>
        <dbReference type="Proteomes" id="UP000002051"/>
    </source>
</evidence>
<name>G7JCB9_MEDTR</name>
<dbReference type="Proteomes" id="UP000002051">
    <property type="component" value="Chromosome 3"/>
</dbReference>
<dbReference type="Gramene" id="rna19355">
    <property type="protein sequence ID" value="RHN70741.1"/>
    <property type="gene ID" value="gene19355"/>
</dbReference>
<dbReference type="Proteomes" id="UP000265566">
    <property type="component" value="Chromosome 3"/>
</dbReference>
<feature type="domain" description="Neprosin PEP catalytic" evidence="1">
    <location>
        <begin position="138"/>
        <end position="388"/>
    </location>
</feature>
<dbReference type="OMA" id="SALWINI"/>
<dbReference type="AlphaFoldDB" id="G7JCB9"/>
<evidence type="ECO:0000313" key="2">
    <source>
        <dbReference type="EMBL" id="AES73772.1"/>
    </source>
</evidence>
<dbReference type="PaxDb" id="3880-AES73772"/>
<dbReference type="Pfam" id="PF14365">
    <property type="entry name" value="Neprosin_AP"/>
    <property type="match status" value="1"/>
</dbReference>
<dbReference type="InterPro" id="IPR025521">
    <property type="entry name" value="Neprosin_propep"/>
</dbReference>
<sequence length="389" mass="43897">MIHHEVFAFNERIVKMINTLFFVLCLVTSSTGYTIDSTHSTLKEDSELKRQRKVINTKSGYTIDCVDIYKQPAFDHPLLKNHKLQRKPSFESEDIFHTKPMHMLEKVRCLKEMVPIPRTTRDELIQSSFSFNNHSLAQTSSSSRSAYVFVDASFGPYYGVSGATSMYNPKVDKGQSSEGYLYVKNGEGDGTNMIVIGWNVSPDLYNDDATHIYSRWTSDNFKTTGCYNMLCKGFVQTDKYYFGSRVEKTSTYDGKMVEMPISLFQDPTTKNWWVKVVNITIGYFPATLFSNMANANEVGWGGRTVTPAGASSPSMGSGHLPDDDFKHACYFRYISYQSVARKDLGPEYYMVGKFNDAPKSCYEVEFYGDQRGQVGYSMQFGGPGGNCGT</sequence>
<protein>
    <submittedName>
        <fullName evidence="2">DUF239 domain protein</fullName>
    </submittedName>
    <submittedName>
        <fullName evidence="3">Putative neprosin</fullName>
    </submittedName>
</protein>
<dbReference type="PROSITE" id="PS52045">
    <property type="entry name" value="NEPROSIN_PEP_CD"/>
    <property type="match status" value="1"/>
</dbReference>
<accession>G7JCB9</accession>
<dbReference type="InterPro" id="IPR053168">
    <property type="entry name" value="Glutamic_endopeptidase"/>
</dbReference>
<dbReference type="Gene3D" id="3.90.1320.10">
    <property type="entry name" value="Outer-capsid protein sigma 3, large lobe"/>
    <property type="match status" value="1"/>
</dbReference>